<dbReference type="RefSeq" id="WP_246388949.1">
    <property type="nucleotide sequence ID" value="NZ_JACIDY010000014.1"/>
</dbReference>
<dbReference type="Proteomes" id="UP000561459">
    <property type="component" value="Unassembled WGS sequence"/>
</dbReference>
<dbReference type="AlphaFoldDB" id="A0A7W6G0Y2"/>
<protein>
    <recommendedName>
        <fullName evidence="3">HNH endonuclease</fullName>
    </recommendedName>
</protein>
<reference evidence="1 2" key="1">
    <citation type="submission" date="2020-08" db="EMBL/GenBank/DDBJ databases">
        <title>Genomic Encyclopedia of Type Strains, Phase IV (KMG-IV): sequencing the most valuable type-strain genomes for metagenomic binning, comparative biology and taxonomic classification.</title>
        <authorList>
            <person name="Goeker M."/>
        </authorList>
    </citation>
    <scope>NUCLEOTIDE SEQUENCE [LARGE SCALE GENOMIC DNA]</scope>
    <source>
        <strain evidence="1 2">DSM 27568</strain>
    </source>
</reference>
<accession>A0A7W6G0Y2</accession>
<name>A0A7W6G0Y2_9SPHN</name>
<proteinExistence type="predicted"/>
<evidence type="ECO:0000313" key="1">
    <source>
        <dbReference type="EMBL" id="MBB3941672.1"/>
    </source>
</evidence>
<gene>
    <name evidence="1" type="ORF">GGR39_003353</name>
</gene>
<comment type="caution">
    <text evidence="1">The sequence shown here is derived from an EMBL/GenBank/DDBJ whole genome shotgun (WGS) entry which is preliminary data.</text>
</comment>
<sequence>MQPGLAGIDPPAALRSTYVVLATAHLNDDPGGNRPRNLAALCQRCRVRQDDTKHPRRRWHDAFHRRAVGDLFR</sequence>
<organism evidence="1 2">
    <name type="scientific">Novosphingobium fluoreni</name>
    <dbReference type="NCBI Taxonomy" id="1391222"/>
    <lineage>
        <taxon>Bacteria</taxon>
        <taxon>Pseudomonadati</taxon>
        <taxon>Pseudomonadota</taxon>
        <taxon>Alphaproteobacteria</taxon>
        <taxon>Sphingomonadales</taxon>
        <taxon>Sphingomonadaceae</taxon>
        <taxon>Novosphingobium</taxon>
    </lineage>
</organism>
<evidence type="ECO:0000313" key="2">
    <source>
        <dbReference type="Proteomes" id="UP000561459"/>
    </source>
</evidence>
<keyword evidence="2" id="KW-1185">Reference proteome</keyword>
<dbReference type="EMBL" id="JACIDY010000014">
    <property type="protein sequence ID" value="MBB3941672.1"/>
    <property type="molecule type" value="Genomic_DNA"/>
</dbReference>
<evidence type="ECO:0008006" key="3">
    <source>
        <dbReference type="Google" id="ProtNLM"/>
    </source>
</evidence>